<dbReference type="RefSeq" id="WP_017182049.1">
    <property type="nucleotide sequence ID" value="NZ_CP022745.1"/>
</dbReference>
<protein>
    <submittedName>
        <fullName evidence="2">Uncharacterized protein</fullName>
    </submittedName>
</protein>
<sequence length="109" mass="11969">MEHRPLIERLARHLATTPDDWPAHVEDAASILAILKQPDDAMRAAGDAGMWESMIDAALRERWTVTQPAADDQPPAGADEEGEFRLPPDAVGGNRADWVHLQEPKESAP</sequence>
<accession>A0A249MU78</accession>
<feature type="region of interest" description="Disordered" evidence="1">
    <location>
        <begin position="66"/>
        <end position="109"/>
    </location>
</feature>
<gene>
    <name evidence="2" type="ORF">CJD35_10965</name>
</gene>
<dbReference type="Proteomes" id="UP000217141">
    <property type="component" value="Chromosome I"/>
</dbReference>
<dbReference type="EMBL" id="CP022745">
    <property type="protein sequence ID" value="ASY44910.1"/>
    <property type="molecule type" value="Genomic_DNA"/>
</dbReference>
<dbReference type="KEGG" id="shyd:CJD35_10965"/>
<name>A0A249MU78_SPHXE</name>
<reference evidence="2 3" key="1">
    <citation type="submission" date="2017-08" db="EMBL/GenBank/DDBJ databases">
        <title>Whole Genome Sequence of Sphingobium hydrophobicum C1: Insights into Adaption to the Electronic-waste Contaminated Sediment.</title>
        <authorList>
            <person name="Song D."/>
            <person name="Chen X."/>
            <person name="Xu M."/>
        </authorList>
    </citation>
    <scope>NUCLEOTIDE SEQUENCE [LARGE SCALE GENOMIC DNA]</scope>
    <source>
        <strain evidence="2 3">C1</strain>
    </source>
</reference>
<evidence type="ECO:0000313" key="2">
    <source>
        <dbReference type="EMBL" id="ASY44910.1"/>
    </source>
</evidence>
<dbReference type="AlphaFoldDB" id="A0A249MU78"/>
<evidence type="ECO:0000256" key="1">
    <source>
        <dbReference type="SAM" id="MobiDB-lite"/>
    </source>
</evidence>
<feature type="compositionally biased region" description="Basic and acidic residues" evidence="1">
    <location>
        <begin position="97"/>
        <end position="109"/>
    </location>
</feature>
<proteinExistence type="predicted"/>
<organism evidence="2 3">
    <name type="scientific">Sphingobium xenophagum</name>
    <dbReference type="NCBI Taxonomy" id="121428"/>
    <lineage>
        <taxon>Bacteria</taxon>
        <taxon>Pseudomonadati</taxon>
        <taxon>Pseudomonadota</taxon>
        <taxon>Alphaproteobacteria</taxon>
        <taxon>Sphingomonadales</taxon>
        <taxon>Sphingomonadaceae</taxon>
        <taxon>Sphingobium</taxon>
    </lineage>
</organism>
<evidence type="ECO:0000313" key="3">
    <source>
        <dbReference type="Proteomes" id="UP000217141"/>
    </source>
</evidence>
<feature type="compositionally biased region" description="Low complexity" evidence="1">
    <location>
        <begin position="67"/>
        <end position="77"/>
    </location>
</feature>